<evidence type="ECO:0000259" key="9">
    <source>
        <dbReference type="PROSITE" id="PS51939"/>
    </source>
</evidence>
<evidence type="ECO:0008006" key="12">
    <source>
        <dbReference type="Google" id="ProtNLM"/>
    </source>
</evidence>
<dbReference type="SUPFAM" id="SSF54928">
    <property type="entry name" value="RNA-binding domain, RBD"/>
    <property type="match status" value="1"/>
</dbReference>
<feature type="compositionally biased region" description="Low complexity" evidence="6">
    <location>
        <begin position="356"/>
        <end position="377"/>
    </location>
</feature>
<dbReference type="PROSITE" id="PS50102">
    <property type="entry name" value="RRM"/>
    <property type="match status" value="1"/>
</dbReference>
<sequence length="504" mass="55465">MIGSMTRTTTPIRTPKFKALTELNDRLNPSSSNHCVSSSFSLCSFSSSRFLTTMASASLDEETAKKVLRQVDFYFSDSNLPRDKFLMKTIEESEDGLVSLALICSFARMKSHLGLEDKTKLEDVSEETLKAVAETLRSSFVVKVSEDGKRIGRSTELLKPEEVIEQVDVRTIAVSPLAHDVTLEELETFFAQYGKVNSIRLPRHVADKRFFCGTALVEFSSDEDTANVLKQSLNYSGADLQLIPKKKFDAEREKLIEEVEHSHSSKTASNKDSSGGDTNYPKGVIISFQLKPISEESSVQNGINTVAEDSRLEDSINIKDGAKTVDDGQNADEGNEKEKVGGEEEKNVEDKSQQKSSGNSNEESVENETVGEGSSSVAGKGEKDIVKREDLKELFQKYGTVKYVDFTMGAESGFIRFEEPEAAQKARAAAVILEGGLIVKNLCASLEAVTGEAEKDYWSKLRVAQQHREGKGNWGRGGRNHRGGKHSRSRDDSSGGRGNKAQKV</sequence>
<dbReference type="Pfam" id="PF05383">
    <property type="entry name" value="La"/>
    <property type="match status" value="1"/>
</dbReference>
<evidence type="ECO:0000313" key="10">
    <source>
        <dbReference type="EMBL" id="KAK9142606.1"/>
    </source>
</evidence>
<dbReference type="PROSITE" id="PS50961">
    <property type="entry name" value="HTH_LA"/>
    <property type="match status" value="1"/>
</dbReference>
<feature type="compositionally biased region" description="Polar residues" evidence="6">
    <location>
        <begin position="265"/>
        <end position="277"/>
    </location>
</feature>
<dbReference type="GO" id="GO:0006396">
    <property type="term" value="P:RNA processing"/>
    <property type="evidence" value="ECO:0007669"/>
    <property type="project" value="InterPro"/>
</dbReference>
<accession>A0AAP0JYT9</accession>
<reference evidence="10 11" key="1">
    <citation type="submission" date="2024-01" db="EMBL/GenBank/DDBJ databases">
        <title>Genome assemblies of Stephania.</title>
        <authorList>
            <person name="Yang L."/>
        </authorList>
    </citation>
    <scope>NUCLEOTIDE SEQUENCE [LARGE SCALE GENOMIC DNA]</scope>
    <source>
        <strain evidence="10">YNDBR</strain>
        <tissue evidence="10">Leaf</tissue>
    </source>
</reference>
<evidence type="ECO:0000256" key="4">
    <source>
        <dbReference type="ARBA" id="ARBA00057261"/>
    </source>
</evidence>
<feature type="compositionally biased region" description="Basic and acidic residues" evidence="6">
    <location>
        <begin position="334"/>
        <end position="353"/>
    </location>
</feature>
<evidence type="ECO:0000259" key="7">
    <source>
        <dbReference type="PROSITE" id="PS50102"/>
    </source>
</evidence>
<dbReference type="InterPro" id="IPR012677">
    <property type="entry name" value="Nucleotide-bd_a/b_plait_sf"/>
</dbReference>
<evidence type="ECO:0000256" key="3">
    <source>
        <dbReference type="ARBA" id="ARBA00023242"/>
    </source>
</evidence>
<feature type="domain" description="XRRM" evidence="9">
    <location>
        <begin position="370"/>
        <end position="493"/>
    </location>
</feature>
<dbReference type="PRINTS" id="PR00302">
    <property type="entry name" value="LUPUSLA"/>
</dbReference>
<name>A0AAP0JYT9_9MAGN</name>
<feature type="domain" description="RRM" evidence="7">
    <location>
        <begin position="170"/>
        <end position="255"/>
    </location>
</feature>
<dbReference type="InterPro" id="IPR035979">
    <property type="entry name" value="RBD_domain_sf"/>
</dbReference>
<dbReference type="GO" id="GO:1990904">
    <property type="term" value="C:ribonucleoprotein complex"/>
    <property type="evidence" value="ECO:0007669"/>
    <property type="project" value="UniProtKB-UniRule"/>
</dbReference>
<dbReference type="EMBL" id="JBBNAF010000005">
    <property type="protein sequence ID" value="KAK9142606.1"/>
    <property type="molecule type" value="Genomic_DNA"/>
</dbReference>
<feature type="domain" description="HTH La-type RNA-binding" evidence="8">
    <location>
        <begin position="57"/>
        <end position="163"/>
    </location>
</feature>
<feature type="region of interest" description="Disordered" evidence="6">
    <location>
        <begin position="318"/>
        <end position="381"/>
    </location>
</feature>
<dbReference type="GO" id="GO:0005634">
    <property type="term" value="C:nucleus"/>
    <property type="evidence" value="ECO:0007669"/>
    <property type="project" value="UniProtKB-SubCell"/>
</dbReference>
<dbReference type="PANTHER" id="PTHR22792:SF140">
    <property type="entry name" value="ACHILLES, ISOFORM A"/>
    <property type="match status" value="1"/>
</dbReference>
<dbReference type="InterPro" id="IPR045180">
    <property type="entry name" value="La_dom_prot"/>
</dbReference>
<evidence type="ECO:0000313" key="11">
    <source>
        <dbReference type="Proteomes" id="UP001420932"/>
    </source>
</evidence>
<keyword evidence="11" id="KW-1185">Reference proteome</keyword>
<dbReference type="InterPro" id="IPR014886">
    <property type="entry name" value="La_xRRM"/>
</dbReference>
<dbReference type="InterPro" id="IPR006630">
    <property type="entry name" value="La_HTH"/>
</dbReference>
<dbReference type="Pfam" id="PF08777">
    <property type="entry name" value="RRM_3"/>
    <property type="match status" value="1"/>
</dbReference>
<dbReference type="InterPro" id="IPR036390">
    <property type="entry name" value="WH_DNA-bd_sf"/>
</dbReference>
<dbReference type="Gene3D" id="3.30.70.330">
    <property type="match status" value="2"/>
</dbReference>
<dbReference type="SMART" id="SM00715">
    <property type="entry name" value="LA"/>
    <property type="match status" value="1"/>
</dbReference>
<evidence type="ECO:0000256" key="5">
    <source>
        <dbReference type="PROSITE-ProRule" id="PRU00332"/>
    </source>
</evidence>
<keyword evidence="3" id="KW-0539">Nucleus</keyword>
<dbReference type="InterPro" id="IPR002344">
    <property type="entry name" value="Lupus_La"/>
</dbReference>
<protein>
    <recommendedName>
        <fullName evidence="12">La protein 1</fullName>
    </recommendedName>
</protein>
<dbReference type="SMART" id="SM00360">
    <property type="entry name" value="RRM"/>
    <property type="match status" value="2"/>
</dbReference>
<dbReference type="PANTHER" id="PTHR22792">
    <property type="entry name" value="LUPUS LA PROTEIN-RELATED"/>
    <property type="match status" value="1"/>
</dbReference>
<gene>
    <name evidence="10" type="ORF">Syun_012006</name>
</gene>
<feature type="region of interest" description="Disordered" evidence="6">
    <location>
        <begin position="257"/>
        <end position="280"/>
    </location>
</feature>
<comment type="subcellular location">
    <subcellularLocation>
        <location evidence="1">Nucleus</location>
    </subcellularLocation>
</comment>
<dbReference type="CDD" id="cd12291">
    <property type="entry name" value="RRM1_La"/>
    <property type="match status" value="1"/>
</dbReference>
<organism evidence="10 11">
    <name type="scientific">Stephania yunnanensis</name>
    <dbReference type="NCBI Taxonomy" id="152371"/>
    <lineage>
        <taxon>Eukaryota</taxon>
        <taxon>Viridiplantae</taxon>
        <taxon>Streptophyta</taxon>
        <taxon>Embryophyta</taxon>
        <taxon>Tracheophyta</taxon>
        <taxon>Spermatophyta</taxon>
        <taxon>Magnoliopsida</taxon>
        <taxon>Ranunculales</taxon>
        <taxon>Menispermaceae</taxon>
        <taxon>Menispermoideae</taxon>
        <taxon>Cissampelideae</taxon>
        <taxon>Stephania</taxon>
    </lineage>
</organism>
<evidence type="ECO:0000256" key="6">
    <source>
        <dbReference type="SAM" id="MobiDB-lite"/>
    </source>
</evidence>
<comment type="caution">
    <text evidence="10">The sequence shown here is derived from an EMBL/GenBank/DDBJ whole genome shotgun (WGS) entry which is preliminary data.</text>
</comment>
<dbReference type="AlphaFoldDB" id="A0AAP0JYT9"/>
<dbReference type="Proteomes" id="UP001420932">
    <property type="component" value="Unassembled WGS sequence"/>
</dbReference>
<dbReference type="FunFam" id="1.10.10.10:FF:000795">
    <property type="entry name" value="La protein 2"/>
    <property type="match status" value="1"/>
</dbReference>
<dbReference type="SUPFAM" id="SSF46785">
    <property type="entry name" value="Winged helix' DNA-binding domain"/>
    <property type="match status" value="1"/>
</dbReference>
<evidence type="ECO:0000259" key="8">
    <source>
        <dbReference type="PROSITE" id="PS50961"/>
    </source>
</evidence>
<feature type="region of interest" description="Disordered" evidence="6">
    <location>
        <begin position="467"/>
        <end position="504"/>
    </location>
</feature>
<evidence type="ECO:0000256" key="1">
    <source>
        <dbReference type="ARBA" id="ARBA00004123"/>
    </source>
</evidence>
<keyword evidence="2 5" id="KW-0694">RNA-binding</keyword>
<feature type="compositionally biased region" description="Basic residues" evidence="6">
    <location>
        <begin position="478"/>
        <end position="488"/>
    </location>
</feature>
<dbReference type="PROSITE" id="PS51939">
    <property type="entry name" value="XRRM"/>
    <property type="match status" value="1"/>
</dbReference>
<evidence type="ECO:0000256" key="2">
    <source>
        <dbReference type="ARBA" id="ARBA00022884"/>
    </source>
</evidence>
<dbReference type="CDD" id="cd08030">
    <property type="entry name" value="LA_like_plant"/>
    <property type="match status" value="1"/>
</dbReference>
<comment type="function">
    <text evidence="4">Binds to the 3' poly(U) terminus of nascent RNA polymerase III transcripts, protecting them from exonuclease digestion and facilitating their folding and maturation.</text>
</comment>
<dbReference type="GO" id="GO:0003729">
    <property type="term" value="F:mRNA binding"/>
    <property type="evidence" value="ECO:0007669"/>
    <property type="project" value="TreeGrafter"/>
</dbReference>
<dbReference type="Gene3D" id="1.10.10.10">
    <property type="entry name" value="Winged helix-like DNA-binding domain superfamily/Winged helix DNA-binding domain"/>
    <property type="match status" value="1"/>
</dbReference>
<proteinExistence type="predicted"/>
<dbReference type="InterPro" id="IPR000504">
    <property type="entry name" value="RRM_dom"/>
</dbReference>
<dbReference type="InterPro" id="IPR036388">
    <property type="entry name" value="WH-like_DNA-bd_sf"/>
</dbReference>
<dbReference type="Pfam" id="PF00076">
    <property type="entry name" value="RRM_1"/>
    <property type="match status" value="1"/>
</dbReference>